<dbReference type="Proteomes" id="UP000002593">
    <property type="component" value="Chromosome"/>
</dbReference>
<dbReference type="EnsemblBacteria" id="ABM80252">
    <property type="protein sequence ID" value="ABM80252"/>
    <property type="gene ID" value="Hbut_0382"/>
</dbReference>
<dbReference type="eggNOG" id="arCOG04326">
    <property type="taxonomic scope" value="Archaea"/>
</dbReference>
<evidence type="ECO:0000313" key="1">
    <source>
        <dbReference type="EMBL" id="ABM80252.1"/>
    </source>
</evidence>
<dbReference type="EMBL" id="CP000493">
    <property type="protein sequence ID" value="ABM80252.1"/>
    <property type="molecule type" value="Genomic_DNA"/>
</dbReference>
<dbReference type="STRING" id="415426.Hbut_0382"/>
<proteinExistence type="predicted"/>
<evidence type="ECO:0000313" key="2">
    <source>
        <dbReference type="Proteomes" id="UP000002593"/>
    </source>
</evidence>
<protein>
    <submittedName>
        <fullName evidence="1">Uncharacterized protein</fullName>
    </submittedName>
</protein>
<dbReference type="RefSeq" id="WP_011821570.1">
    <property type="nucleotide sequence ID" value="NC_008818.1"/>
</dbReference>
<dbReference type="KEGG" id="hbu:Hbut_0382"/>
<organism evidence="1 2">
    <name type="scientific">Hyperthermus butylicus (strain DSM 5456 / JCM 9403 / PLM1-5)</name>
    <dbReference type="NCBI Taxonomy" id="415426"/>
    <lineage>
        <taxon>Archaea</taxon>
        <taxon>Thermoproteota</taxon>
        <taxon>Thermoprotei</taxon>
        <taxon>Desulfurococcales</taxon>
        <taxon>Pyrodictiaceae</taxon>
        <taxon>Hyperthermus</taxon>
    </lineage>
</organism>
<reference evidence="1 2" key="1">
    <citation type="journal article" date="2007" name="Archaea">
        <title>The genome of Hyperthermus butylicus: a sulfur-reducing, peptide fermenting, neutrophilic Crenarchaeote growing up to 108 degrees C.</title>
        <authorList>
            <person name="Brugger K."/>
            <person name="Chen L."/>
            <person name="Stark M."/>
            <person name="Zibat A."/>
            <person name="Redder P."/>
            <person name="Ruepp A."/>
            <person name="Awayez M."/>
            <person name="She Q."/>
            <person name="Garrett R.A."/>
            <person name="Klenk H.P."/>
        </authorList>
    </citation>
    <scope>NUCLEOTIDE SEQUENCE [LARGE SCALE GENOMIC DNA]</scope>
    <source>
        <strain evidence="2">DSM 5456 / JCM 9403 / PLM1-5</strain>
    </source>
</reference>
<gene>
    <name evidence="1" type="ordered locus">Hbut_0382</name>
</gene>
<dbReference type="GeneID" id="4782875"/>
<dbReference type="AlphaFoldDB" id="A2BJU1"/>
<dbReference type="OrthoDB" id="21364at2157"/>
<name>A2BJU1_HYPBU</name>
<dbReference type="HOGENOM" id="CLU_2140311_0_0_2"/>
<keyword evidence="2" id="KW-1185">Reference proteome</keyword>
<sequence>MCKVAVMLVLEFQGDELAVRGYFHPAGCMGARYPHLDVDVPRWHLLWLLAAKRGIRLRCRNDRGVLLLEEELTRAAVRVRALSGRVLCGAERVYIMRRRSGGIYIAPVMFEPQAHGLPHGG</sequence>
<accession>A2BJU1</accession>